<dbReference type="PROSITE" id="PS51257">
    <property type="entry name" value="PROKAR_LIPOPROTEIN"/>
    <property type="match status" value="1"/>
</dbReference>
<gene>
    <name evidence="1" type="ORF">JF50_01955</name>
</gene>
<dbReference type="AlphaFoldDB" id="A0A0C1MUR8"/>
<sequence>MKLKSLLTTVLVTGILAGCSSTQDKSASQSKVNIPDWVLNPTIENGIAAADCVKFSGNISIDQKSSVANARLALAQQIETRIEGLDKTFANRTDANDDTTVGSTFSSVSKQLTKQTLNGSRVNRADVVEIGGKDYYCSLVVLSPQLTQSLFKDVIKESKKEINPQDEKFLYQEFKAYKAEKDLEKEIARLTN</sequence>
<dbReference type="EMBL" id="JWIC01000003">
    <property type="protein sequence ID" value="KID58658.1"/>
    <property type="molecule type" value="Genomic_DNA"/>
</dbReference>
<evidence type="ECO:0000313" key="2">
    <source>
        <dbReference type="Proteomes" id="UP000031327"/>
    </source>
</evidence>
<evidence type="ECO:0008006" key="3">
    <source>
        <dbReference type="Google" id="ProtNLM"/>
    </source>
</evidence>
<dbReference type="Proteomes" id="UP000031327">
    <property type="component" value="Unassembled WGS sequence"/>
</dbReference>
<organism evidence="1 2">
    <name type="scientific">Pseudoalteromonas luteoviolacea</name>
    <dbReference type="NCBI Taxonomy" id="43657"/>
    <lineage>
        <taxon>Bacteria</taxon>
        <taxon>Pseudomonadati</taxon>
        <taxon>Pseudomonadota</taxon>
        <taxon>Gammaproteobacteria</taxon>
        <taxon>Alteromonadales</taxon>
        <taxon>Pseudoalteromonadaceae</taxon>
        <taxon>Pseudoalteromonas</taxon>
    </lineage>
</organism>
<evidence type="ECO:0000313" key="1">
    <source>
        <dbReference type="EMBL" id="KID58658.1"/>
    </source>
</evidence>
<name>A0A0C1MUR8_9GAMM</name>
<dbReference type="OrthoDB" id="5616064at2"/>
<protein>
    <recommendedName>
        <fullName evidence="3">LPP20 lipoprotein</fullName>
    </recommendedName>
</protein>
<accession>A0A0C1MUR8</accession>
<dbReference type="RefSeq" id="WP_039607829.1">
    <property type="nucleotide sequence ID" value="NZ_JWIC01000003.1"/>
</dbReference>
<proteinExistence type="predicted"/>
<reference evidence="1 2" key="1">
    <citation type="submission" date="2014-12" db="EMBL/GenBank/DDBJ databases">
        <title>Draft Genome Sequence of Pseudoalteromonas luteoviolacea HI1.</title>
        <authorList>
            <person name="Asahina A.Y."/>
            <person name="Hadfield M.G."/>
        </authorList>
    </citation>
    <scope>NUCLEOTIDE SEQUENCE [LARGE SCALE GENOMIC DNA]</scope>
    <source>
        <strain evidence="1 2">HI1</strain>
    </source>
</reference>
<comment type="caution">
    <text evidence="1">The sequence shown here is derived from an EMBL/GenBank/DDBJ whole genome shotgun (WGS) entry which is preliminary data.</text>
</comment>